<dbReference type="PROSITE" id="PS50943">
    <property type="entry name" value="HTH_CROC1"/>
    <property type="match status" value="1"/>
</dbReference>
<feature type="domain" description="HTH cro/C1-type" evidence="1">
    <location>
        <begin position="75"/>
        <end position="120"/>
    </location>
</feature>
<dbReference type="InterPro" id="IPR001387">
    <property type="entry name" value="Cro/C1-type_HTH"/>
</dbReference>
<comment type="caution">
    <text evidence="2">The sequence shown here is derived from an EMBL/GenBank/DDBJ whole genome shotgun (WGS) entry which is preliminary data.</text>
</comment>
<dbReference type="EMBL" id="BAABCR010000003">
    <property type="protein sequence ID" value="GAA4022469.1"/>
    <property type="molecule type" value="Genomic_DNA"/>
</dbReference>
<name>A0ABP7T877_9FLAO</name>
<evidence type="ECO:0000313" key="3">
    <source>
        <dbReference type="Proteomes" id="UP001500968"/>
    </source>
</evidence>
<organism evidence="2 3">
    <name type="scientific">Flavobacterium cheonhonense</name>
    <dbReference type="NCBI Taxonomy" id="706185"/>
    <lineage>
        <taxon>Bacteria</taxon>
        <taxon>Pseudomonadati</taxon>
        <taxon>Bacteroidota</taxon>
        <taxon>Flavobacteriia</taxon>
        <taxon>Flavobacteriales</taxon>
        <taxon>Flavobacteriaceae</taxon>
        <taxon>Flavobacterium</taxon>
    </lineage>
</organism>
<evidence type="ECO:0000259" key="1">
    <source>
        <dbReference type="PROSITE" id="PS50943"/>
    </source>
</evidence>
<dbReference type="InterPro" id="IPR025272">
    <property type="entry name" value="SocA_Panacea"/>
</dbReference>
<dbReference type="InterPro" id="IPR010982">
    <property type="entry name" value="Lambda_DNA-bd_dom_sf"/>
</dbReference>
<dbReference type="Gene3D" id="1.10.260.40">
    <property type="entry name" value="lambda repressor-like DNA-binding domains"/>
    <property type="match status" value="1"/>
</dbReference>
<accession>A0ABP7T877</accession>
<proteinExistence type="predicted"/>
<reference evidence="3" key="1">
    <citation type="journal article" date="2019" name="Int. J. Syst. Evol. Microbiol.">
        <title>The Global Catalogue of Microorganisms (GCM) 10K type strain sequencing project: providing services to taxonomists for standard genome sequencing and annotation.</title>
        <authorList>
            <consortium name="The Broad Institute Genomics Platform"/>
            <consortium name="The Broad Institute Genome Sequencing Center for Infectious Disease"/>
            <person name="Wu L."/>
            <person name="Ma J."/>
        </authorList>
    </citation>
    <scope>NUCLEOTIDE SEQUENCE [LARGE SCALE GENOMIC DNA]</scope>
    <source>
        <strain evidence="3">JCM 17064</strain>
    </source>
</reference>
<dbReference type="Pfam" id="PF13274">
    <property type="entry name" value="SocA_Panacea"/>
    <property type="match status" value="1"/>
</dbReference>
<gene>
    <name evidence="2" type="ORF">GCM10022386_01710</name>
</gene>
<protein>
    <recommendedName>
        <fullName evidence="1">HTH cro/C1-type domain-containing protein</fullName>
    </recommendedName>
</protein>
<dbReference type="RefSeq" id="WP_324691950.1">
    <property type="nucleotide sequence ID" value="NZ_BAABCR010000003.1"/>
</dbReference>
<dbReference type="CDD" id="cd00093">
    <property type="entry name" value="HTH_XRE"/>
    <property type="match status" value="1"/>
</dbReference>
<dbReference type="Proteomes" id="UP001500968">
    <property type="component" value="Unassembled WGS sequence"/>
</dbReference>
<keyword evidence="3" id="KW-1185">Reference proteome</keyword>
<sequence length="336" mass="39087">MEKVIECPYCEGKANLRVQEKEFVFKKECLISHEYFYQCDLCAEEFTTNEVDEFTILQISNQYRSKHAIPFPQQLIDLKLKYGLSSAKMSEVLGLGANGYSNYEKGEVPTLAIANLLSNASDPAVFKNMFIKVKDSFSDNAYREALKKIEHLINNKEEENYIRLNYYEEPNSFTGFRALNKERISNLVLAFILRCKEDFNDRLKLNKLLFYTDFLSYKKRGYSITGLTYRAIQYGPVPSYYDNMYTILENDGVVMSTWKKEEDGSGKEIFTAEKDFDSTVFEAHDIEIIDLVIDKFKDTSSWDLVELSHGEQSWKDLITSKDIIDYQKYAYCLEAI</sequence>
<evidence type="ECO:0000313" key="2">
    <source>
        <dbReference type="EMBL" id="GAA4022469.1"/>
    </source>
</evidence>